<evidence type="ECO:0000313" key="2">
    <source>
        <dbReference type="WBParaSite" id="PS1159_v2.g15944.t1"/>
    </source>
</evidence>
<evidence type="ECO:0000313" key="1">
    <source>
        <dbReference type="Proteomes" id="UP000887580"/>
    </source>
</evidence>
<protein>
    <submittedName>
        <fullName evidence="2">Uncharacterized protein</fullName>
    </submittedName>
</protein>
<organism evidence="1 2">
    <name type="scientific">Panagrolaimus sp. PS1159</name>
    <dbReference type="NCBI Taxonomy" id="55785"/>
    <lineage>
        <taxon>Eukaryota</taxon>
        <taxon>Metazoa</taxon>
        <taxon>Ecdysozoa</taxon>
        <taxon>Nematoda</taxon>
        <taxon>Chromadorea</taxon>
        <taxon>Rhabditida</taxon>
        <taxon>Tylenchina</taxon>
        <taxon>Panagrolaimomorpha</taxon>
        <taxon>Panagrolaimoidea</taxon>
        <taxon>Panagrolaimidae</taxon>
        <taxon>Panagrolaimus</taxon>
    </lineage>
</organism>
<dbReference type="WBParaSite" id="PS1159_v2.g15944.t1">
    <property type="protein sequence ID" value="PS1159_v2.g15944.t1"/>
    <property type="gene ID" value="PS1159_v2.g15944"/>
</dbReference>
<accession>A0AC35FC35</accession>
<name>A0AC35FC35_9BILA</name>
<reference evidence="2" key="1">
    <citation type="submission" date="2022-11" db="UniProtKB">
        <authorList>
            <consortium name="WormBaseParasite"/>
        </authorList>
    </citation>
    <scope>IDENTIFICATION</scope>
</reference>
<sequence>MTVGSEFCCFHVLTAAKIVGIIGIIIGTLQLIAVLMSFYYIPVSLLYIAMYIYALVGVYKKIPKYLTTSLAWQCIYIILSILAFIGLIVLGIINKNWEDEDEYDEDYYDDDDYAISTILFVFAGMVLASTCFNILSFIIIWRARKWMLENPEPFNTTPIYPGGYNAPPPPNQVTYTPGPQQQQPQYYPGGYPQQGFTAPQRPQQYNYGGYPQQQIYNPVMPQTQQMQQYNPSQQYYPQPKQQQQNVLFSPPPMQQYNTRSTQQPTQMQQYIPPPPPPPPPQIQQNNPQQQPSPQPPHIPKADYFDVKF</sequence>
<proteinExistence type="predicted"/>
<dbReference type="Proteomes" id="UP000887580">
    <property type="component" value="Unplaced"/>
</dbReference>